<accession>A0ABV9L1T5</accession>
<evidence type="ECO:0000259" key="9">
    <source>
        <dbReference type="Pfam" id="PF07715"/>
    </source>
</evidence>
<feature type="signal peptide" evidence="8">
    <location>
        <begin position="1"/>
        <end position="19"/>
    </location>
</feature>
<dbReference type="SUPFAM" id="SSF56935">
    <property type="entry name" value="Porins"/>
    <property type="match status" value="1"/>
</dbReference>
<dbReference type="Pfam" id="PF13715">
    <property type="entry name" value="CarbopepD_reg_2"/>
    <property type="match status" value="1"/>
</dbReference>
<evidence type="ECO:0000256" key="4">
    <source>
        <dbReference type="ARBA" id="ARBA00022692"/>
    </source>
</evidence>
<dbReference type="Pfam" id="PF07715">
    <property type="entry name" value="Plug"/>
    <property type="match status" value="1"/>
</dbReference>
<dbReference type="RefSeq" id="WP_380000706.1">
    <property type="nucleotide sequence ID" value="NZ_JBHSGN010000137.1"/>
</dbReference>
<keyword evidence="5 7" id="KW-0472">Membrane</keyword>
<reference evidence="11" key="1">
    <citation type="journal article" date="2019" name="Int. J. Syst. Evol. Microbiol.">
        <title>The Global Catalogue of Microorganisms (GCM) 10K type strain sequencing project: providing services to taxonomists for standard genome sequencing and annotation.</title>
        <authorList>
            <consortium name="The Broad Institute Genomics Platform"/>
            <consortium name="The Broad Institute Genome Sequencing Center for Infectious Disease"/>
            <person name="Wu L."/>
            <person name="Ma J."/>
        </authorList>
    </citation>
    <scope>NUCLEOTIDE SEQUENCE [LARGE SCALE GENOMIC DNA]</scope>
    <source>
        <strain evidence="11">CCUG 66188</strain>
    </source>
</reference>
<keyword evidence="6 7" id="KW-0998">Cell outer membrane</keyword>
<keyword evidence="8" id="KW-0732">Signal</keyword>
<dbReference type="InterPro" id="IPR008969">
    <property type="entry name" value="CarboxyPept-like_regulatory"/>
</dbReference>
<keyword evidence="3 7" id="KW-1134">Transmembrane beta strand</keyword>
<evidence type="ECO:0000256" key="2">
    <source>
        <dbReference type="ARBA" id="ARBA00022448"/>
    </source>
</evidence>
<feature type="chain" id="PRO_5045809978" evidence="8">
    <location>
        <begin position="20"/>
        <end position="1014"/>
    </location>
</feature>
<dbReference type="InterPro" id="IPR023997">
    <property type="entry name" value="TonB-dep_OMP_SusC/RagA_CS"/>
</dbReference>
<proteinExistence type="inferred from homology"/>
<sequence>MKKLYIFFIFLLSSTLIYSQHMTIKGVVKDEGGETLIGVTVKENGTSNGTITAMDGTFIVQMSGVSDSITVSYVGYQTVSLKVNSSQTNFSIVMKENAQLLEEVVVVGYGVQRKVSVTGSISSIRTDEMTSIPTSNITNSLSGNISGLSSIRSSGRPGQDGSSIKIRGVATFNNTNPLVLVDGIERNFSDIDPNDIENLSVLKDASATAVYGVRGANGVILVTTKRGVAQKTKFSFSAEAGITEFIRLPKLVDNYQYALLRNEFATNNGSTPVFTDYDLERYLLKDNQSTHFTGYAPDLFRTGFQQKYYANISGGNERARYFVSIGLFDQGGNYQTNLNKIYDLWYIRDLFEENPGLREKLPIRNYDPDFGYQRINFRGNIDINLTKKSSLTFNLAYITGIIRGPGRSEYYENFIKNATDFAWINANGTFGANGRRQDNPIESINFQGYKKEYTNTLQATVNYRLELDELLKGLSFSAKFSYDNAISSSREYSVGQGLYRYNRFTNTYSLQNNSYSAPEYNTDQSGMHGKTYTEAAVNYKQIFGKHDVAGMVLVNIDSRKQPNKETSMYGNISQIYQGVVGRINYQYDDRYLFEFNMGYNGSNRFAKGHRYALFPAASVGWILTQEKFFKENDILSFLKLRASIGQVGNDALGGFAYYYDSVWGGGAGYNFGVNPTGVNGLKETQIGNDNITWEKSTKYNVGIDTQFFNNKLSFSAEYFMENRTDILRNVTSYYLFSGIQSLSPINVGQIKNKGFDLELGWNQQLRDFKYNVKFITSFARNEIIENGEIPPKYDYQSHKGQSIGQYFGWDALSLFQSWPEIAAAPQHVGSVQPGDVRFRDVNGDGVIDSYDEVPIGYPNNPEVNFSGRFGFSYKGFDFSMLLQGVTNVSMFYPTFMVHEYLYENSPKEMHLGRWTPETASTATFRRLGVGVGTTPLNSSYYIQDGSYIRLKNVELGYTLPSSVSKKMRMQNIRIYLNGFNVYTWSKVKGCDPEGIADEAYPQTRIFNMGLKFDF</sequence>
<dbReference type="InterPro" id="IPR036942">
    <property type="entry name" value="Beta-barrel_TonB_sf"/>
</dbReference>
<dbReference type="PROSITE" id="PS52016">
    <property type="entry name" value="TONB_DEPENDENT_REC_3"/>
    <property type="match status" value="1"/>
</dbReference>
<evidence type="ECO:0000256" key="5">
    <source>
        <dbReference type="ARBA" id="ARBA00023136"/>
    </source>
</evidence>
<keyword evidence="2 7" id="KW-0813">Transport</keyword>
<keyword evidence="4 7" id="KW-0812">Transmembrane</keyword>
<dbReference type="InterPro" id="IPR012910">
    <property type="entry name" value="Plug_dom"/>
</dbReference>
<feature type="domain" description="TonB-dependent receptor plug" evidence="9">
    <location>
        <begin position="114"/>
        <end position="219"/>
    </location>
</feature>
<name>A0ABV9L1T5_9BACT</name>
<keyword evidence="11" id="KW-1185">Reference proteome</keyword>
<protein>
    <submittedName>
        <fullName evidence="10">SusC/RagA family TonB-linked outer membrane protein</fullName>
    </submittedName>
</protein>
<organism evidence="10 11">
    <name type="scientific">Dysgonomonas termitidis</name>
    <dbReference type="NCBI Taxonomy" id="1516126"/>
    <lineage>
        <taxon>Bacteria</taxon>
        <taxon>Pseudomonadati</taxon>
        <taxon>Bacteroidota</taxon>
        <taxon>Bacteroidia</taxon>
        <taxon>Bacteroidales</taxon>
        <taxon>Dysgonomonadaceae</taxon>
        <taxon>Dysgonomonas</taxon>
    </lineage>
</organism>
<dbReference type="Gene3D" id="2.40.170.20">
    <property type="entry name" value="TonB-dependent receptor, beta-barrel domain"/>
    <property type="match status" value="1"/>
</dbReference>
<gene>
    <name evidence="10" type="ORF">ACFO6W_22475</name>
</gene>
<dbReference type="SUPFAM" id="SSF49464">
    <property type="entry name" value="Carboxypeptidase regulatory domain-like"/>
    <property type="match status" value="1"/>
</dbReference>
<comment type="caution">
    <text evidence="10">The sequence shown here is derived from an EMBL/GenBank/DDBJ whole genome shotgun (WGS) entry which is preliminary data.</text>
</comment>
<evidence type="ECO:0000313" key="10">
    <source>
        <dbReference type="EMBL" id="MFC4676452.1"/>
    </source>
</evidence>
<dbReference type="InterPro" id="IPR037066">
    <property type="entry name" value="Plug_dom_sf"/>
</dbReference>
<evidence type="ECO:0000313" key="11">
    <source>
        <dbReference type="Proteomes" id="UP001596023"/>
    </source>
</evidence>
<dbReference type="Gene3D" id="2.170.130.10">
    <property type="entry name" value="TonB-dependent receptor, plug domain"/>
    <property type="match status" value="1"/>
</dbReference>
<comment type="similarity">
    <text evidence="7">Belongs to the TonB-dependent receptor family.</text>
</comment>
<evidence type="ECO:0000256" key="1">
    <source>
        <dbReference type="ARBA" id="ARBA00004571"/>
    </source>
</evidence>
<dbReference type="NCBIfam" id="TIGR04056">
    <property type="entry name" value="OMP_RagA_SusC"/>
    <property type="match status" value="1"/>
</dbReference>
<evidence type="ECO:0000256" key="7">
    <source>
        <dbReference type="PROSITE-ProRule" id="PRU01360"/>
    </source>
</evidence>
<comment type="subcellular location">
    <subcellularLocation>
        <location evidence="1 7">Cell outer membrane</location>
        <topology evidence="1 7">Multi-pass membrane protein</topology>
    </subcellularLocation>
</comment>
<dbReference type="NCBIfam" id="TIGR04057">
    <property type="entry name" value="SusC_RagA_signa"/>
    <property type="match status" value="1"/>
</dbReference>
<dbReference type="EMBL" id="JBHSGN010000137">
    <property type="protein sequence ID" value="MFC4676452.1"/>
    <property type="molecule type" value="Genomic_DNA"/>
</dbReference>
<evidence type="ECO:0000256" key="8">
    <source>
        <dbReference type="SAM" id="SignalP"/>
    </source>
</evidence>
<dbReference type="InterPro" id="IPR023996">
    <property type="entry name" value="TonB-dep_OMP_SusC/RagA"/>
</dbReference>
<evidence type="ECO:0000256" key="3">
    <source>
        <dbReference type="ARBA" id="ARBA00022452"/>
    </source>
</evidence>
<dbReference type="Proteomes" id="UP001596023">
    <property type="component" value="Unassembled WGS sequence"/>
</dbReference>
<dbReference type="InterPro" id="IPR039426">
    <property type="entry name" value="TonB-dep_rcpt-like"/>
</dbReference>
<dbReference type="Gene3D" id="2.60.40.1120">
    <property type="entry name" value="Carboxypeptidase-like, regulatory domain"/>
    <property type="match status" value="1"/>
</dbReference>
<evidence type="ECO:0000256" key="6">
    <source>
        <dbReference type="ARBA" id="ARBA00023237"/>
    </source>
</evidence>